<protein>
    <submittedName>
        <fullName evidence="2">Uncharacterized protein</fullName>
    </submittedName>
</protein>
<comment type="caution">
    <text evidence="2">The sequence shown here is derived from an EMBL/GenBank/DDBJ whole genome shotgun (WGS) entry which is preliminary data.</text>
</comment>
<gene>
    <name evidence="2" type="ORF">GSLYS_00021800001</name>
</gene>
<accession>A0AAV2IQW3</accession>
<dbReference type="Proteomes" id="UP001497497">
    <property type="component" value="Unassembled WGS sequence"/>
</dbReference>
<organism evidence="2 3">
    <name type="scientific">Lymnaea stagnalis</name>
    <name type="common">Great pond snail</name>
    <name type="synonym">Helix stagnalis</name>
    <dbReference type="NCBI Taxonomy" id="6523"/>
    <lineage>
        <taxon>Eukaryota</taxon>
        <taxon>Metazoa</taxon>
        <taxon>Spiralia</taxon>
        <taxon>Lophotrochozoa</taxon>
        <taxon>Mollusca</taxon>
        <taxon>Gastropoda</taxon>
        <taxon>Heterobranchia</taxon>
        <taxon>Euthyneura</taxon>
        <taxon>Panpulmonata</taxon>
        <taxon>Hygrophila</taxon>
        <taxon>Lymnaeoidea</taxon>
        <taxon>Lymnaeidae</taxon>
        <taxon>Lymnaea</taxon>
    </lineage>
</organism>
<proteinExistence type="predicted"/>
<dbReference type="EMBL" id="CAXITT010001372">
    <property type="protein sequence ID" value="CAL1548483.1"/>
    <property type="molecule type" value="Genomic_DNA"/>
</dbReference>
<feature type="region of interest" description="Disordered" evidence="1">
    <location>
        <begin position="63"/>
        <end position="91"/>
    </location>
</feature>
<evidence type="ECO:0000313" key="2">
    <source>
        <dbReference type="EMBL" id="CAL1548483.1"/>
    </source>
</evidence>
<reference evidence="2 3" key="1">
    <citation type="submission" date="2024-04" db="EMBL/GenBank/DDBJ databases">
        <authorList>
            <consortium name="Genoscope - CEA"/>
            <person name="William W."/>
        </authorList>
    </citation>
    <scope>NUCLEOTIDE SEQUENCE [LARGE SCALE GENOMIC DNA]</scope>
</reference>
<keyword evidence="3" id="KW-1185">Reference proteome</keyword>
<evidence type="ECO:0000256" key="1">
    <source>
        <dbReference type="SAM" id="MobiDB-lite"/>
    </source>
</evidence>
<dbReference type="AlphaFoldDB" id="A0AAV2IQW3"/>
<evidence type="ECO:0000313" key="3">
    <source>
        <dbReference type="Proteomes" id="UP001497497"/>
    </source>
</evidence>
<name>A0AAV2IQW3_LYMST</name>
<feature type="non-terminal residue" evidence="2">
    <location>
        <position position="194"/>
    </location>
</feature>
<sequence length="194" mass="22408">MQALANYAALKQNKKITLPTLKGVESAPPFTSDIRTLRRTAFKDGHSKHPPRVLPVLFVHPDRSQMDGSKTRGRHKKKCSDNIGKSGEHQHTKDKCRCEKNMSKQIDPEFVEYRDPNRVIPKWSSSKLPAINFSVYKLLRKKIFEERISPGSSFGELLTLTGHLQHKTSFVKINTCRKSEHLDFWRNPDFVKKR</sequence>